<gene>
    <name evidence="2" type="ORF">SCAR479_02667</name>
</gene>
<keyword evidence="3" id="KW-1185">Reference proteome</keyword>
<keyword evidence="1" id="KW-1133">Transmembrane helix</keyword>
<accession>A0ABR2Y3D4</accession>
<evidence type="ECO:0000313" key="2">
    <source>
        <dbReference type="EMBL" id="KAK9780552.1"/>
    </source>
</evidence>
<dbReference type="Proteomes" id="UP001465668">
    <property type="component" value="Unassembled WGS sequence"/>
</dbReference>
<sequence>MSFPESLVGSKTKCGYEQLHQDTAEDEIVITEADTDNHPKHSHLKLSLLANLMLLLLTLVLASCIIFQQYQSAKATYFNGTQDLEQVELQRGVAEKVIKTYHFYEPNLDDEDFEIGDPYWAALFPEGAGQVFLSDDAVQAYRLPEAFKVPQRGNFSV</sequence>
<comment type="caution">
    <text evidence="2">The sequence shown here is derived from an EMBL/GenBank/DDBJ whole genome shotgun (WGS) entry which is preliminary data.</text>
</comment>
<keyword evidence="1" id="KW-0812">Transmembrane</keyword>
<organism evidence="2 3">
    <name type="scientific">Seiridium cardinale</name>
    <dbReference type="NCBI Taxonomy" id="138064"/>
    <lineage>
        <taxon>Eukaryota</taxon>
        <taxon>Fungi</taxon>
        <taxon>Dikarya</taxon>
        <taxon>Ascomycota</taxon>
        <taxon>Pezizomycotina</taxon>
        <taxon>Sordariomycetes</taxon>
        <taxon>Xylariomycetidae</taxon>
        <taxon>Amphisphaeriales</taxon>
        <taxon>Sporocadaceae</taxon>
        <taxon>Seiridium</taxon>
    </lineage>
</organism>
<name>A0ABR2Y3D4_9PEZI</name>
<keyword evidence="1" id="KW-0472">Membrane</keyword>
<dbReference type="EMBL" id="JARVKM010000006">
    <property type="protein sequence ID" value="KAK9780552.1"/>
    <property type="molecule type" value="Genomic_DNA"/>
</dbReference>
<protein>
    <submittedName>
        <fullName evidence="2">Uncharacterized protein</fullName>
    </submittedName>
</protein>
<evidence type="ECO:0000256" key="1">
    <source>
        <dbReference type="SAM" id="Phobius"/>
    </source>
</evidence>
<proteinExistence type="predicted"/>
<evidence type="ECO:0000313" key="3">
    <source>
        <dbReference type="Proteomes" id="UP001465668"/>
    </source>
</evidence>
<reference evidence="2 3" key="1">
    <citation type="submission" date="2024-02" db="EMBL/GenBank/DDBJ databases">
        <title>First draft genome assembly of two strains of Seiridium cardinale.</title>
        <authorList>
            <person name="Emiliani G."/>
            <person name="Scali E."/>
        </authorList>
    </citation>
    <scope>NUCLEOTIDE SEQUENCE [LARGE SCALE GENOMIC DNA]</scope>
    <source>
        <strain evidence="2 3">BM-138-000479</strain>
    </source>
</reference>
<feature type="transmembrane region" description="Helical" evidence="1">
    <location>
        <begin position="48"/>
        <end position="67"/>
    </location>
</feature>